<dbReference type="RefSeq" id="XP_013890417.1">
    <property type="nucleotide sequence ID" value="XM_014034963.1"/>
</dbReference>
<dbReference type="Proteomes" id="UP000054498">
    <property type="component" value="Unassembled WGS sequence"/>
</dbReference>
<organism evidence="1 2">
    <name type="scientific">Monoraphidium neglectum</name>
    <dbReference type="NCBI Taxonomy" id="145388"/>
    <lineage>
        <taxon>Eukaryota</taxon>
        <taxon>Viridiplantae</taxon>
        <taxon>Chlorophyta</taxon>
        <taxon>core chlorophytes</taxon>
        <taxon>Chlorophyceae</taxon>
        <taxon>CS clade</taxon>
        <taxon>Sphaeropleales</taxon>
        <taxon>Selenastraceae</taxon>
        <taxon>Monoraphidium</taxon>
    </lineage>
</organism>
<dbReference type="EMBL" id="KK106730">
    <property type="protein sequence ID" value="KIY91397.1"/>
    <property type="molecule type" value="Genomic_DNA"/>
</dbReference>
<accession>A0A0D2ITP8</accession>
<dbReference type="KEGG" id="mng:MNEG_16567"/>
<evidence type="ECO:0000313" key="1">
    <source>
        <dbReference type="EMBL" id="KIY91397.1"/>
    </source>
</evidence>
<feature type="non-terminal residue" evidence="1">
    <location>
        <position position="1"/>
    </location>
</feature>
<sequence length="353" mass="33947">NYAEAALLAPEGGGGFGLDNRPPASGSAASPQLPAALGATLAASALQAAAARCLLAQRLLLLLGVVRRMGRAGAAPLGSQHEELISGRLEPQLLAALRGAAMALWLSETPAAAPPSGAAGGGGGGAAALPSHLEALQLGGPTRGGGAAAGLTPRAAGVGGGVVAFGQQQEQQQQQRWGGKLPQEQPLAAHFLRVFCDAYPSAAAAGGAGAPLLHSGALGPAAAAFLSFLEAGGGTNDDVAGAQDDVTAGPDAPTEQQAGVEAAALRAGWRLFCAREFAAACALASQAGGGGGGAPSDAGLAFLLGVSLACRLRSAGTGAADGRSRGELLAAASGHLFRAAAGLAAPGAAPLRG</sequence>
<name>A0A0D2ITP8_9CHLO</name>
<feature type="non-terminal residue" evidence="1">
    <location>
        <position position="353"/>
    </location>
</feature>
<gene>
    <name evidence="1" type="ORF">MNEG_16567</name>
</gene>
<dbReference type="AlphaFoldDB" id="A0A0D2ITP8"/>
<dbReference type="STRING" id="145388.A0A0D2ITP8"/>
<protein>
    <submittedName>
        <fullName evidence="1">Uncharacterized protein</fullName>
    </submittedName>
</protein>
<dbReference type="GeneID" id="25734339"/>
<keyword evidence="2" id="KW-1185">Reference proteome</keyword>
<evidence type="ECO:0000313" key="2">
    <source>
        <dbReference type="Proteomes" id="UP000054498"/>
    </source>
</evidence>
<reference evidence="1 2" key="1">
    <citation type="journal article" date="2013" name="BMC Genomics">
        <title>Reconstruction of the lipid metabolism for the microalga Monoraphidium neglectum from its genome sequence reveals characteristics suitable for biofuel production.</title>
        <authorList>
            <person name="Bogen C."/>
            <person name="Al-Dilaimi A."/>
            <person name="Albersmeier A."/>
            <person name="Wichmann J."/>
            <person name="Grundmann M."/>
            <person name="Rupp O."/>
            <person name="Lauersen K.J."/>
            <person name="Blifernez-Klassen O."/>
            <person name="Kalinowski J."/>
            <person name="Goesmann A."/>
            <person name="Mussgnug J.H."/>
            <person name="Kruse O."/>
        </authorList>
    </citation>
    <scope>NUCLEOTIDE SEQUENCE [LARGE SCALE GENOMIC DNA]</scope>
    <source>
        <strain evidence="1 2">SAG 48.87</strain>
    </source>
</reference>
<proteinExistence type="predicted"/>